<reference evidence="4 5" key="1">
    <citation type="submission" date="2016-10" db="EMBL/GenBank/DDBJ databases">
        <authorList>
            <person name="de Groot N.N."/>
        </authorList>
    </citation>
    <scope>NUCLEOTIDE SEQUENCE [LARGE SCALE GENOMIC DNA]</scope>
    <source>
        <strain evidence="4 5">DSM 23553</strain>
    </source>
</reference>
<proteinExistence type="predicted"/>
<evidence type="ECO:0000259" key="3">
    <source>
        <dbReference type="Pfam" id="PF13649"/>
    </source>
</evidence>
<evidence type="ECO:0000256" key="1">
    <source>
        <dbReference type="ARBA" id="ARBA00022603"/>
    </source>
</evidence>
<dbReference type="EMBL" id="FNUG01000002">
    <property type="protein sequence ID" value="SEE86187.1"/>
    <property type="molecule type" value="Genomic_DNA"/>
</dbReference>
<name>A0A1H5MBP4_9FLAO</name>
<dbReference type="SUPFAM" id="SSF53335">
    <property type="entry name" value="S-adenosyl-L-methionine-dependent methyltransferases"/>
    <property type="match status" value="1"/>
</dbReference>
<dbReference type="PANTHER" id="PTHR43861:SF1">
    <property type="entry name" value="TRANS-ACONITATE 2-METHYLTRANSFERASE"/>
    <property type="match status" value="1"/>
</dbReference>
<dbReference type="Pfam" id="PF13649">
    <property type="entry name" value="Methyltransf_25"/>
    <property type="match status" value="1"/>
</dbReference>
<feature type="domain" description="Methyltransferase" evidence="3">
    <location>
        <begin position="49"/>
        <end position="140"/>
    </location>
</feature>
<evidence type="ECO:0000313" key="5">
    <source>
        <dbReference type="Proteomes" id="UP000199448"/>
    </source>
</evidence>
<accession>A0A1H5MBP4</accession>
<dbReference type="AlphaFoldDB" id="A0A1H5MBP4"/>
<keyword evidence="1 4" id="KW-0489">Methyltransferase</keyword>
<evidence type="ECO:0000256" key="2">
    <source>
        <dbReference type="ARBA" id="ARBA00022679"/>
    </source>
</evidence>
<dbReference type="GO" id="GO:0032259">
    <property type="term" value="P:methylation"/>
    <property type="evidence" value="ECO:0007669"/>
    <property type="project" value="UniProtKB-KW"/>
</dbReference>
<dbReference type="RefSeq" id="WP_093112977.1">
    <property type="nucleotide sequence ID" value="NZ_FNGG01000002.1"/>
</dbReference>
<protein>
    <submittedName>
        <fullName evidence="4">Methyltransferase domain-containing protein</fullName>
    </submittedName>
</protein>
<keyword evidence="5" id="KW-1185">Reference proteome</keyword>
<keyword evidence="2 4" id="KW-0808">Transferase</keyword>
<gene>
    <name evidence="4" type="ORF">SAMN04488034_102634</name>
</gene>
<dbReference type="InterPro" id="IPR029063">
    <property type="entry name" value="SAM-dependent_MTases_sf"/>
</dbReference>
<dbReference type="CDD" id="cd02440">
    <property type="entry name" value="AdoMet_MTases"/>
    <property type="match status" value="1"/>
</dbReference>
<dbReference type="Gene3D" id="3.40.50.150">
    <property type="entry name" value="Vaccinia Virus protein VP39"/>
    <property type="match status" value="1"/>
</dbReference>
<dbReference type="Gene3D" id="2.20.25.110">
    <property type="entry name" value="S-adenosyl-L-methionine-dependent methyltransferases"/>
    <property type="match status" value="1"/>
</dbReference>
<dbReference type="STRING" id="390640.SAMN04488034_102634"/>
<dbReference type="OrthoDB" id="9811589at2"/>
<dbReference type="Proteomes" id="UP000199448">
    <property type="component" value="Unassembled WGS sequence"/>
</dbReference>
<dbReference type="GO" id="GO:0008168">
    <property type="term" value="F:methyltransferase activity"/>
    <property type="evidence" value="ECO:0007669"/>
    <property type="project" value="UniProtKB-KW"/>
</dbReference>
<organism evidence="4 5">
    <name type="scientific">Salinimicrobium catena</name>
    <dbReference type="NCBI Taxonomy" id="390640"/>
    <lineage>
        <taxon>Bacteria</taxon>
        <taxon>Pseudomonadati</taxon>
        <taxon>Bacteroidota</taxon>
        <taxon>Flavobacteriia</taxon>
        <taxon>Flavobacteriales</taxon>
        <taxon>Flavobacteriaceae</taxon>
        <taxon>Salinimicrobium</taxon>
    </lineage>
</organism>
<dbReference type="PANTHER" id="PTHR43861">
    <property type="entry name" value="TRANS-ACONITATE 2-METHYLTRANSFERASE-RELATED"/>
    <property type="match status" value="1"/>
</dbReference>
<dbReference type="InterPro" id="IPR041698">
    <property type="entry name" value="Methyltransf_25"/>
</dbReference>
<sequence>MELAEKNWFSSWFDTPYYHILYKDRNDDEAREFMQNLVSFLDLPKNATILDLACGKGRHSVFLNQLGYNVTGVDLSENSIRHARQFENHSLRFYTHCMCEPVDEKFDAVFNLFTSLGYFENEKDNLNSIKAIKQELKPGGYGVIDFMNVKKVIQTLVPEENKTVQGIDFEINRRFKDGYVMKDIRFTDEDMDHSYTEKVQALTLHDFQKYFQEAGIVLKHTFGNYRLERFDEQNSDRLILVFN</sequence>
<evidence type="ECO:0000313" key="4">
    <source>
        <dbReference type="EMBL" id="SEE86187.1"/>
    </source>
</evidence>